<evidence type="ECO:0000313" key="2">
    <source>
        <dbReference type="Proteomes" id="UP000051568"/>
    </source>
</evidence>
<name>A0A0R2IUK6_9LACO</name>
<comment type="caution">
    <text evidence="1">The sequence shown here is derived from an EMBL/GenBank/DDBJ whole genome shotgun (WGS) entry which is preliminary data.</text>
</comment>
<organism evidence="1 2">
    <name type="scientific">Pediococcus cellicola</name>
    <dbReference type="NCBI Taxonomy" id="319652"/>
    <lineage>
        <taxon>Bacteria</taxon>
        <taxon>Bacillati</taxon>
        <taxon>Bacillota</taxon>
        <taxon>Bacilli</taxon>
        <taxon>Lactobacillales</taxon>
        <taxon>Lactobacillaceae</taxon>
        <taxon>Pediococcus</taxon>
    </lineage>
</organism>
<dbReference type="Proteomes" id="UP000051568">
    <property type="component" value="Unassembled WGS sequence"/>
</dbReference>
<accession>A0A0R2IUK6</accession>
<reference evidence="1 2" key="1">
    <citation type="journal article" date="2015" name="Genome Announc.">
        <title>Expanding the biotechnology potential of lactobacilli through comparative genomics of 213 strains and associated genera.</title>
        <authorList>
            <person name="Sun Z."/>
            <person name="Harris H.M."/>
            <person name="McCann A."/>
            <person name="Guo C."/>
            <person name="Argimon S."/>
            <person name="Zhang W."/>
            <person name="Yang X."/>
            <person name="Jeffery I.B."/>
            <person name="Cooney J.C."/>
            <person name="Kagawa T.F."/>
            <person name="Liu W."/>
            <person name="Song Y."/>
            <person name="Salvetti E."/>
            <person name="Wrobel A."/>
            <person name="Rasinkangas P."/>
            <person name="Parkhill J."/>
            <person name="Rea M.C."/>
            <person name="O'Sullivan O."/>
            <person name="Ritari J."/>
            <person name="Douillard F.P."/>
            <person name="Paul Ross R."/>
            <person name="Yang R."/>
            <person name="Briner A.E."/>
            <person name="Felis G.E."/>
            <person name="de Vos W.M."/>
            <person name="Barrangou R."/>
            <person name="Klaenhammer T.R."/>
            <person name="Caufield P.W."/>
            <person name="Cui Y."/>
            <person name="Zhang H."/>
            <person name="O'Toole P.W."/>
        </authorList>
    </citation>
    <scope>NUCLEOTIDE SEQUENCE [LARGE SCALE GENOMIC DNA]</scope>
    <source>
        <strain evidence="1 2">DSM 17757</strain>
    </source>
</reference>
<sequence>MEPDGKYSIKKFDTRYMDVKDPVRQIYHAAIFDCDDEPTVIDDFIKSLDDKVKTTA</sequence>
<dbReference type="EMBL" id="JQBR01000011">
    <property type="protein sequence ID" value="KRN65213.1"/>
    <property type="molecule type" value="Genomic_DNA"/>
</dbReference>
<dbReference type="AlphaFoldDB" id="A0A0R2IUK6"/>
<evidence type="ECO:0000313" key="1">
    <source>
        <dbReference type="EMBL" id="KRN65213.1"/>
    </source>
</evidence>
<protein>
    <submittedName>
        <fullName evidence="1">Uncharacterized protein</fullName>
    </submittedName>
</protein>
<gene>
    <name evidence="1" type="ORF">IV80_GL000422</name>
</gene>
<dbReference type="PATRIC" id="fig|319652.3.peg.426"/>
<keyword evidence="2" id="KW-1185">Reference proteome</keyword>
<dbReference type="STRING" id="319652.IV80_GL000422"/>
<proteinExistence type="predicted"/>